<gene>
    <name evidence="3" type="ORF">CGLY_01445</name>
</gene>
<dbReference type="PANTHER" id="PTHR43794:SF11">
    <property type="entry name" value="AMIDOHYDROLASE-RELATED DOMAIN-CONTAINING PROTEIN"/>
    <property type="match status" value="1"/>
</dbReference>
<dbReference type="GO" id="GO:0016810">
    <property type="term" value="F:hydrolase activity, acting on carbon-nitrogen (but not peptide) bonds"/>
    <property type="evidence" value="ECO:0007669"/>
    <property type="project" value="InterPro"/>
</dbReference>
<dbReference type="InterPro" id="IPR011059">
    <property type="entry name" value="Metal-dep_hydrolase_composite"/>
</dbReference>
<dbReference type="KEGG" id="cgy:CGLY_01445"/>
<dbReference type="Gene3D" id="2.30.40.10">
    <property type="entry name" value="Urease, subunit C, domain 1"/>
    <property type="match status" value="1"/>
</dbReference>
<dbReference type="AlphaFoldDB" id="X5DQ02"/>
<feature type="domain" description="Amidohydrolase-related" evidence="2">
    <location>
        <begin position="39"/>
        <end position="395"/>
    </location>
</feature>
<dbReference type="STRING" id="1404245.CGLY_01445"/>
<accession>X5DQ02</accession>
<keyword evidence="4" id="KW-1185">Reference proteome</keyword>
<evidence type="ECO:0000256" key="1">
    <source>
        <dbReference type="ARBA" id="ARBA00022801"/>
    </source>
</evidence>
<dbReference type="Gene3D" id="3.20.20.140">
    <property type="entry name" value="Metal-dependent hydrolases"/>
    <property type="match status" value="1"/>
</dbReference>
<keyword evidence="1 3" id="KW-0378">Hydrolase</keyword>
<dbReference type="SUPFAM" id="SSF51338">
    <property type="entry name" value="Composite domain of metallo-dependent hydrolases"/>
    <property type="match status" value="1"/>
</dbReference>
<dbReference type="HOGENOM" id="CLU_012358_2_3_11"/>
<dbReference type="InterPro" id="IPR050287">
    <property type="entry name" value="MTA/SAH_deaminase"/>
</dbReference>
<evidence type="ECO:0000313" key="3">
    <source>
        <dbReference type="EMBL" id="AHW62737.1"/>
    </source>
</evidence>
<sequence length="422" mass="43552">MNTVLLKDPLVGPDIVVRGGLIGESAVPDAEIVDVSGCFITPGLVNAHHHLLQSAFRTVPGTRGVLMAEWLRVMAAAYREHAVDPELGRAAAAVGLAESLLCGVTTVADHHLTWPSEVVPVEMAMATAGAARRLGGRLCFVRGTAGNDPDDAADSVRAIHQAFSSAFEDAPGMLQLAVGPSGVHADGPETFAALAEVARDLGLPRRTQANEQVDVVVAAERYGKRPLELLSDWGWLEPGVTVAHLCEITPDELAAVVESGVAVTHAPGCDVPMGWGVAPVAELLRRGVTVGLGTSGGGSNDGGHLLADARLAMQVSGLTGAPVSASDALAIATSGSAVGLGRPELGTLDPGTPADLCVWDMGDVSDAGVHDHAAGLLWASPGRRPRDVMVAGRWVVRDGVLLTADSRDLASELTTMLKERTA</sequence>
<reference evidence="3 4" key="1">
    <citation type="journal article" date="2015" name="Int. J. Syst. Evol. Microbiol.">
        <title>Revisiting Corynebacterium glyciniphilum (ex Kubota et al., 1972) sp. nov., nom. rev., isolated from putrefied banana.</title>
        <authorList>
            <person name="Al-Dilaimi A."/>
            <person name="Bednarz H."/>
            <person name="Lomker A."/>
            <person name="Niehaus K."/>
            <person name="Kalinowski J."/>
            <person name="Ruckert C."/>
        </authorList>
    </citation>
    <scope>NUCLEOTIDE SEQUENCE [LARGE SCALE GENOMIC DNA]</scope>
    <source>
        <strain evidence="3">AJ 3170</strain>
    </source>
</reference>
<name>X5DQ02_9CORY</name>
<dbReference type="SUPFAM" id="SSF51556">
    <property type="entry name" value="Metallo-dependent hydrolases"/>
    <property type="match status" value="1"/>
</dbReference>
<dbReference type="Proteomes" id="UP000023703">
    <property type="component" value="Chromosome"/>
</dbReference>
<dbReference type="eggNOG" id="COG0402">
    <property type="taxonomic scope" value="Bacteria"/>
</dbReference>
<protein>
    <submittedName>
        <fullName evidence="3">Putative amidohydrolase</fullName>
    </submittedName>
</protein>
<dbReference type="EMBL" id="CP006842">
    <property type="protein sequence ID" value="AHW62737.1"/>
    <property type="molecule type" value="Genomic_DNA"/>
</dbReference>
<dbReference type="PANTHER" id="PTHR43794">
    <property type="entry name" value="AMINOHYDROLASE SSNA-RELATED"/>
    <property type="match status" value="1"/>
</dbReference>
<dbReference type="InterPro" id="IPR032466">
    <property type="entry name" value="Metal_Hydrolase"/>
</dbReference>
<dbReference type="Pfam" id="PF01979">
    <property type="entry name" value="Amidohydro_1"/>
    <property type="match status" value="1"/>
</dbReference>
<evidence type="ECO:0000259" key="2">
    <source>
        <dbReference type="Pfam" id="PF01979"/>
    </source>
</evidence>
<dbReference type="InterPro" id="IPR006680">
    <property type="entry name" value="Amidohydro-rel"/>
</dbReference>
<proteinExistence type="predicted"/>
<organism evidence="3 4">
    <name type="scientific">Corynebacterium glyciniphilum AJ 3170</name>
    <dbReference type="NCBI Taxonomy" id="1404245"/>
    <lineage>
        <taxon>Bacteria</taxon>
        <taxon>Bacillati</taxon>
        <taxon>Actinomycetota</taxon>
        <taxon>Actinomycetes</taxon>
        <taxon>Mycobacteriales</taxon>
        <taxon>Corynebacteriaceae</taxon>
        <taxon>Corynebacterium</taxon>
    </lineage>
</organism>
<evidence type="ECO:0000313" key="4">
    <source>
        <dbReference type="Proteomes" id="UP000023703"/>
    </source>
</evidence>